<sequence>MDFPGPVTPVPSQRSEEEPSPTASSTTGSQSSVGNHPREADDPTMTTPASAVDPSATSTPTPALNLSTDRIPPARQSTLSPFPPLTPLGRGGVLGKAPPLSTPSPAAAPPPPEEPSPTSPRDEGDGESIPEEISEEIQSTEDDEKSEDNQLSL</sequence>
<accession>A0A7R8WZ82</accession>
<evidence type="ECO:0000256" key="1">
    <source>
        <dbReference type="SAM" id="MobiDB-lite"/>
    </source>
</evidence>
<feature type="region of interest" description="Disordered" evidence="1">
    <location>
        <begin position="1"/>
        <end position="153"/>
    </location>
</feature>
<gene>
    <name evidence="2" type="ORF">CTOB1V02_LOCUS14902</name>
</gene>
<organism evidence="2">
    <name type="scientific">Cyprideis torosa</name>
    <dbReference type="NCBI Taxonomy" id="163714"/>
    <lineage>
        <taxon>Eukaryota</taxon>
        <taxon>Metazoa</taxon>
        <taxon>Ecdysozoa</taxon>
        <taxon>Arthropoda</taxon>
        <taxon>Crustacea</taxon>
        <taxon>Oligostraca</taxon>
        <taxon>Ostracoda</taxon>
        <taxon>Podocopa</taxon>
        <taxon>Podocopida</taxon>
        <taxon>Cytherocopina</taxon>
        <taxon>Cytheroidea</taxon>
        <taxon>Cytherideidae</taxon>
        <taxon>Cyprideis</taxon>
    </lineage>
</organism>
<feature type="non-terminal residue" evidence="2">
    <location>
        <position position="153"/>
    </location>
</feature>
<feature type="compositionally biased region" description="Acidic residues" evidence="1">
    <location>
        <begin position="124"/>
        <end position="146"/>
    </location>
</feature>
<proteinExistence type="predicted"/>
<feature type="compositionally biased region" description="Polar residues" evidence="1">
    <location>
        <begin position="44"/>
        <end position="68"/>
    </location>
</feature>
<evidence type="ECO:0000313" key="2">
    <source>
        <dbReference type="EMBL" id="CAD7237087.1"/>
    </source>
</evidence>
<name>A0A7R8WZ82_9CRUS</name>
<protein>
    <submittedName>
        <fullName evidence="2">Uncharacterized protein</fullName>
    </submittedName>
</protein>
<feature type="compositionally biased region" description="Low complexity" evidence="1">
    <location>
        <begin position="20"/>
        <end position="32"/>
    </location>
</feature>
<dbReference type="AlphaFoldDB" id="A0A7R8WZ82"/>
<dbReference type="EMBL" id="OB684614">
    <property type="protein sequence ID" value="CAD7237087.1"/>
    <property type="molecule type" value="Genomic_DNA"/>
</dbReference>
<reference evidence="2" key="1">
    <citation type="submission" date="2020-11" db="EMBL/GenBank/DDBJ databases">
        <authorList>
            <person name="Tran Van P."/>
        </authorList>
    </citation>
    <scope>NUCLEOTIDE SEQUENCE</scope>
</reference>
<feature type="compositionally biased region" description="Pro residues" evidence="1">
    <location>
        <begin position="100"/>
        <end position="118"/>
    </location>
</feature>